<evidence type="ECO:0000256" key="3">
    <source>
        <dbReference type="ARBA" id="ARBA00023082"/>
    </source>
</evidence>
<dbReference type="Gene3D" id="1.10.10.10">
    <property type="entry name" value="Winged helix-like DNA-binding domain superfamily/Winged helix DNA-binding domain"/>
    <property type="match status" value="1"/>
</dbReference>
<dbReference type="SUPFAM" id="SSF88659">
    <property type="entry name" value="Sigma3 and sigma4 domains of RNA polymerase sigma factors"/>
    <property type="match status" value="1"/>
</dbReference>
<keyword evidence="4" id="KW-0804">Transcription</keyword>
<evidence type="ECO:0000259" key="6">
    <source>
        <dbReference type="Pfam" id="PF08281"/>
    </source>
</evidence>
<proteinExistence type="inferred from homology"/>
<gene>
    <name evidence="7" type="ORF">EIM92_03895</name>
</gene>
<dbReference type="PANTHER" id="PTHR43133">
    <property type="entry name" value="RNA POLYMERASE ECF-TYPE SIGMA FACTO"/>
    <property type="match status" value="1"/>
</dbReference>
<dbReference type="Pfam" id="PF08281">
    <property type="entry name" value="Sigma70_r4_2"/>
    <property type="match status" value="1"/>
</dbReference>
<dbReference type="Proteomes" id="UP000273145">
    <property type="component" value="Chromosome"/>
</dbReference>
<comment type="similarity">
    <text evidence="1">Belongs to the sigma-70 factor family. ECF subfamily.</text>
</comment>
<dbReference type="NCBIfam" id="TIGR02937">
    <property type="entry name" value="sigma70-ECF"/>
    <property type="match status" value="1"/>
</dbReference>
<dbReference type="InterPro" id="IPR013325">
    <property type="entry name" value="RNA_pol_sigma_r2"/>
</dbReference>
<evidence type="ECO:0000256" key="2">
    <source>
        <dbReference type="ARBA" id="ARBA00023015"/>
    </source>
</evidence>
<dbReference type="InterPro" id="IPR014284">
    <property type="entry name" value="RNA_pol_sigma-70_dom"/>
</dbReference>
<dbReference type="SUPFAM" id="SSF88946">
    <property type="entry name" value="Sigma2 domain of RNA polymerase sigma factors"/>
    <property type="match status" value="1"/>
</dbReference>
<organism evidence="7 8">
    <name type="scientific">Paenibacillus lentus</name>
    <dbReference type="NCBI Taxonomy" id="1338368"/>
    <lineage>
        <taxon>Bacteria</taxon>
        <taxon>Bacillati</taxon>
        <taxon>Bacillota</taxon>
        <taxon>Bacilli</taxon>
        <taxon>Bacillales</taxon>
        <taxon>Paenibacillaceae</taxon>
        <taxon>Paenibacillus</taxon>
    </lineage>
</organism>
<protein>
    <submittedName>
        <fullName evidence="7">Sigma-70 family RNA polymerase sigma factor</fullName>
    </submittedName>
</protein>
<name>A0A3S8RR39_9BACL</name>
<dbReference type="InterPro" id="IPR013324">
    <property type="entry name" value="RNA_pol_sigma_r3/r4-like"/>
</dbReference>
<keyword evidence="2" id="KW-0805">Transcription regulation</keyword>
<sequence length="186" mass="21936">MYTERSKNVQEKEWAAAACLGDEDAFYKLVSSHKRKLFGIAHSYLKNEADALEAVQEAICRAWIKCKRLRDPAAFVPWLIRILINCCHNELRYRKRTLPHYTEASQEKIEMISVYRLDLEQALDRLKPKYRDVLMLKYYQDMTLTEIAFILGRPEGTVKTWLHQGLKQIREHIGRRGEGYDEKPSF</sequence>
<evidence type="ECO:0000313" key="8">
    <source>
        <dbReference type="Proteomes" id="UP000273145"/>
    </source>
</evidence>
<keyword evidence="3" id="KW-0731">Sigma factor</keyword>
<evidence type="ECO:0000259" key="5">
    <source>
        <dbReference type="Pfam" id="PF04542"/>
    </source>
</evidence>
<dbReference type="InterPro" id="IPR039425">
    <property type="entry name" value="RNA_pol_sigma-70-like"/>
</dbReference>
<dbReference type="InterPro" id="IPR036388">
    <property type="entry name" value="WH-like_DNA-bd_sf"/>
</dbReference>
<dbReference type="CDD" id="cd06171">
    <property type="entry name" value="Sigma70_r4"/>
    <property type="match status" value="1"/>
</dbReference>
<dbReference type="InterPro" id="IPR007627">
    <property type="entry name" value="RNA_pol_sigma70_r2"/>
</dbReference>
<dbReference type="GO" id="GO:0003677">
    <property type="term" value="F:DNA binding"/>
    <property type="evidence" value="ECO:0007669"/>
    <property type="project" value="InterPro"/>
</dbReference>
<feature type="domain" description="RNA polymerase sigma-70 region 2" evidence="5">
    <location>
        <begin position="29"/>
        <end position="97"/>
    </location>
</feature>
<dbReference type="InterPro" id="IPR013249">
    <property type="entry name" value="RNA_pol_sigma70_r4_t2"/>
</dbReference>
<dbReference type="EMBL" id="CP034248">
    <property type="protein sequence ID" value="AZK45455.1"/>
    <property type="molecule type" value="Genomic_DNA"/>
</dbReference>
<dbReference type="PANTHER" id="PTHR43133:SF51">
    <property type="entry name" value="RNA POLYMERASE SIGMA FACTOR"/>
    <property type="match status" value="1"/>
</dbReference>
<dbReference type="KEGG" id="plen:EIM92_03895"/>
<accession>A0A3S8RR39</accession>
<evidence type="ECO:0000313" key="7">
    <source>
        <dbReference type="EMBL" id="AZK45455.1"/>
    </source>
</evidence>
<dbReference type="Gene3D" id="1.10.1740.10">
    <property type="match status" value="1"/>
</dbReference>
<dbReference type="GO" id="GO:0016987">
    <property type="term" value="F:sigma factor activity"/>
    <property type="evidence" value="ECO:0007669"/>
    <property type="project" value="UniProtKB-KW"/>
</dbReference>
<dbReference type="OrthoDB" id="9782703at2"/>
<dbReference type="AlphaFoldDB" id="A0A3S8RR39"/>
<feature type="domain" description="RNA polymerase sigma factor 70 region 4 type 2" evidence="6">
    <location>
        <begin position="117"/>
        <end position="169"/>
    </location>
</feature>
<reference evidence="7 8" key="1">
    <citation type="submission" date="2018-11" db="EMBL/GenBank/DDBJ databases">
        <title>Genome sequencing of Paenibacillus lentus DSM25539(T).</title>
        <authorList>
            <person name="Kook J.-K."/>
            <person name="Park S.-N."/>
            <person name="Lim Y.K."/>
        </authorList>
    </citation>
    <scope>NUCLEOTIDE SEQUENCE [LARGE SCALE GENOMIC DNA]</scope>
    <source>
        <strain evidence="7 8">DSM 25539</strain>
    </source>
</reference>
<dbReference type="GO" id="GO:0006352">
    <property type="term" value="P:DNA-templated transcription initiation"/>
    <property type="evidence" value="ECO:0007669"/>
    <property type="project" value="InterPro"/>
</dbReference>
<evidence type="ECO:0000256" key="4">
    <source>
        <dbReference type="ARBA" id="ARBA00023163"/>
    </source>
</evidence>
<keyword evidence="8" id="KW-1185">Reference proteome</keyword>
<dbReference type="Pfam" id="PF04542">
    <property type="entry name" value="Sigma70_r2"/>
    <property type="match status" value="1"/>
</dbReference>
<evidence type="ECO:0000256" key="1">
    <source>
        <dbReference type="ARBA" id="ARBA00010641"/>
    </source>
</evidence>